<sequence>MPNKKAKTSACNSSASIPNRKGKRRTSARKPSAGTRNKKAKRRTSTRKPSARTRNKGFKGEKLQFLICLRLNRTPWEEVHSAYEKEFGKASLDAIRTLFYSSEYYKTQRSTVRIVHYIQPTTNDASLHITNDVAAVEPDSITANGGSANPNPMVYDSEDCYLNTAHSTASDPKHTDRHGLDLRPACSGALHTELYPRALGPVSTDPVPSDTGSWTSGWEPFRSGPSSSATLAPPALTPELFCTRLDSECPDLGVLNSEALYPIPFDSESSNWGTPSSEDLDYLSSGISDVQVFSRREISSALLDLRVSDLFDLSTSDAQACGFQGLDSELLDSSIFDAQACGFRGLDSGLLDSNISNVQTYRSQGLDSEQFNLSISGAQAYGLQGFDTALLNTSVPATAITTEYTTECACMPSLAGSEWDYAYKF</sequence>
<reference evidence="2" key="1">
    <citation type="submission" date="2021-03" db="EMBL/GenBank/DDBJ databases">
        <title>Comparative genomics and phylogenomic investigation of the class Geoglossomycetes provide insights into ecological specialization and systematics.</title>
        <authorList>
            <person name="Melie T."/>
            <person name="Pirro S."/>
            <person name="Miller A.N."/>
            <person name="Quandt A."/>
        </authorList>
    </citation>
    <scope>NUCLEOTIDE SEQUENCE</scope>
    <source>
        <strain evidence="2">GBOQ0MN5Z8</strain>
    </source>
</reference>
<dbReference type="EMBL" id="JAGHQL010000053">
    <property type="protein sequence ID" value="KAH0542460.1"/>
    <property type="molecule type" value="Genomic_DNA"/>
</dbReference>
<protein>
    <submittedName>
        <fullName evidence="2">Uncharacterized protein</fullName>
    </submittedName>
</protein>
<dbReference type="Proteomes" id="UP000698800">
    <property type="component" value="Unassembled WGS sequence"/>
</dbReference>
<feature type="region of interest" description="Disordered" evidence="1">
    <location>
        <begin position="1"/>
        <end position="56"/>
    </location>
</feature>
<accession>A0A9P8I7W4</accession>
<keyword evidence="3" id="KW-1185">Reference proteome</keyword>
<evidence type="ECO:0000256" key="1">
    <source>
        <dbReference type="SAM" id="MobiDB-lite"/>
    </source>
</evidence>
<feature type="compositionally biased region" description="Basic residues" evidence="1">
    <location>
        <begin position="36"/>
        <end position="56"/>
    </location>
</feature>
<organism evidence="2 3">
    <name type="scientific">Glutinoglossum americanum</name>
    <dbReference type="NCBI Taxonomy" id="1670608"/>
    <lineage>
        <taxon>Eukaryota</taxon>
        <taxon>Fungi</taxon>
        <taxon>Dikarya</taxon>
        <taxon>Ascomycota</taxon>
        <taxon>Pezizomycotina</taxon>
        <taxon>Geoglossomycetes</taxon>
        <taxon>Geoglossales</taxon>
        <taxon>Geoglossaceae</taxon>
        <taxon>Glutinoglossum</taxon>
    </lineage>
</organism>
<gene>
    <name evidence="2" type="ORF">FGG08_003131</name>
</gene>
<comment type="caution">
    <text evidence="2">The sequence shown here is derived from an EMBL/GenBank/DDBJ whole genome shotgun (WGS) entry which is preliminary data.</text>
</comment>
<evidence type="ECO:0000313" key="3">
    <source>
        <dbReference type="Proteomes" id="UP000698800"/>
    </source>
</evidence>
<evidence type="ECO:0000313" key="2">
    <source>
        <dbReference type="EMBL" id="KAH0542460.1"/>
    </source>
</evidence>
<proteinExistence type="predicted"/>
<name>A0A9P8I7W4_9PEZI</name>
<dbReference type="AlphaFoldDB" id="A0A9P8I7W4"/>